<feature type="domain" description="INO80 complex subunit 3 N-terminal" evidence="2">
    <location>
        <begin position="29"/>
        <end position="74"/>
    </location>
</feature>
<comment type="caution">
    <text evidence="3">The sequence shown here is derived from an EMBL/GenBank/DDBJ whole genome shotgun (WGS) entry which is preliminary data.</text>
</comment>
<evidence type="ECO:0000259" key="2">
    <source>
        <dbReference type="Pfam" id="PF14612"/>
    </source>
</evidence>
<organism evidence="3 4">
    <name type="scientific">Aureobasidium mustum</name>
    <dbReference type="NCBI Taxonomy" id="2773714"/>
    <lineage>
        <taxon>Eukaryota</taxon>
        <taxon>Fungi</taxon>
        <taxon>Dikarya</taxon>
        <taxon>Ascomycota</taxon>
        <taxon>Pezizomycotina</taxon>
        <taxon>Dothideomycetes</taxon>
        <taxon>Dothideomycetidae</taxon>
        <taxon>Dothideales</taxon>
        <taxon>Saccotheciaceae</taxon>
        <taxon>Aureobasidium</taxon>
    </lineage>
</organism>
<dbReference type="Proteomes" id="UP000714618">
    <property type="component" value="Unassembled WGS sequence"/>
</dbReference>
<evidence type="ECO:0000313" key="4">
    <source>
        <dbReference type="Proteomes" id="UP000714618"/>
    </source>
</evidence>
<dbReference type="InterPro" id="IPR032742">
    <property type="entry name" value="Iec3_N"/>
</dbReference>
<dbReference type="AlphaFoldDB" id="A0A9N8JU61"/>
<dbReference type="GO" id="GO:0006338">
    <property type="term" value="P:chromatin remodeling"/>
    <property type="evidence" value="ECO:0007669"/>
    <property type="project" value="InterPro"/>
</dbReference>
<dbReference type="OrthoDB" id="4095124at2759"/>
<name>A0A9N8JU61_9PEZI</name>
<gene>
    <name evidence="3" type="ORF">AWRI4233_LOCUS3297</name>
</gene>
<accession>A0A9N8JU61</accession>
<protein>
    <recommendedName>
        <fullName evidence="2">INO80 complex subunit 3 N-terminal domain-containing protein</fullName>
    </recommendedName>
</protein>
<sequence length="84" mass="9692">MSDDEIVAGPPGATSVDARGASESKPKYRSWRKKYRKMKTHFDDVMKESNSLFVDEQKLDALSKRLQEQNEYIITIHYHAMTKG</sequence>
<dbReference type="EMBL" id="CAIJEO010000004">
    <property type="protein sequence ID" value="CAD0091411.1"/>
    <property type="molecule type" value="Genomic_DNA"/>
</dbReference>
<dbReference type="Pfam" id="PF14612">
    <property type="entry name" value="Ino80_Iec3"/>
    <property type="match status" value="1"/>
</dbReference>
<keyword evidence="4" id="KW-1185">Reference proteome</keyword>
<feature type="region of interest" description="Disordered" evidence="1">
    <location>
        <begin position="1"/>
        <end position="27"/>
    </location>
</feature>
<reference evidence="3" key="1">
    <citation type="submission" date="2020-06" db="EMBL/GenBank/DDBJ databases">
        <authorList>
            <person name="Onetto C."/>
        </authorList>
    </citation>
    <scope>NUCLEOTIDE SEQUENCE</scope>
</reference>
<dbReference type="GO" id="GO:0031011">
    <property type="term" value="C:Ino80 complex"/>
    <property type="evidence" value="ECO:0007669"/>
    <property type="project" value="InterPro"/>
</dbReference>
<evidence type="ECO:0000256" key="1">
    <source>
        <dbReference type="SAM" id="MobiDB-lite"/>
    </source>
</evidence>
<evidence type="ECO:0000313" key="3">
    <source>
        <dbReference type="EMBL" id="CAD0091411.1"/>
    </source>
</evidence>
<proteinExistence type="predicted"/>